<evidence type="ECO:0000256" key="1">
    <source>
        <dbReference type="ARBA" id="ARBA00022737"/>
    </source>
</evidence>
<sequence>MGDQTGVGGGREPANTEPEIEARIQKAVEFKTEGNRCYKDKKFRDAIGKYHRALLVLKGVHEDGEERKANGGAGTRLTEAQKVRVEATEIECYDSLTDDLQSSVLPVLLWDLKYDTASGARFLRFSSEGARSQFPSELLTSPLLLPSNTCYHCNPSGSLPS</sequence>
<dbReference type="InterPro" id="IPR039663">
    <property type="entry name" value="AIP/AIPL1/TTC9"/>
</dbReference>
<protein>
    <submittedName>
        <fullName evidence="3">Uncharacterized protein</fullName>
    </submittedName>
</protein>
<evidence type="ECO:0000313" key="3">
    <source>
        <dbReference type="EMBL" id="CAJ0956009.1"/>
    </source>
</evidence>
<name>A0ABN9M4Y0_9NEOB</name>
<evidence type="ECO:0000313" key="4">
    <source>
        <dbReference type="Proteomes" id="UP001176940"/>
    </source>
</evidence>
<evidence type="ECO:0000256" key="2">
    <source>
        <dbReference type="ARBA" id="ARBA00022803"/>
    </source>
</evidence>
<keyword evidence="1" id="KW-0677">Repeat</keyword>
<dbReference type="PANTHER" id="PTHR11242:SF13">
    <property type="entry name" value="TETRATRICOPEPTIDE REPEAT PROTEIN 9B"/>
    <property type="match status" value="1"/>
</dbReference>
<dbReference type="PANTHER" id="PTHR11242">
    <property type="entry name" value="ARYL HYDROCARBON RECEPTOR INTERACTING PROTEIN RELATED"/>
    <property type="match status" value="1"/>
</dbReference>
<dbReference type="InterPro" id="IPR011990">
    <property type="entry name" value="TPR-like_helical_dom_sf"/>
</dbReference>
<gene>
    <name evidence="3" type="ORF">RIMI_LOCUS15334387</name>
</gene>
<reference evidence="3" key="1">
    <citation type="submission" date="2023-07" db="EMBL/GenBank/DDBJ databases">
        <authorList>
            <person name="Stuckert A."/>
        </authorList>
    </citation>
    <scope>NUCLEOTIDE SEQUENCE</scope>
</reference>
<proteinExistence type="predicted"/>
<accession>A0ABN9M4Y0</accession>
<organism evidence="3 4">
    <name type="scientific">Ranitomeya imitator</name>
    <name type="common">mimic poison frog</name>
    <dbReference type="NCBI Taxonomy" id="111125"/>
    <lineage>
        <taxon>Eukaryota</taxon>
        <taxon>Metazoa</taxon>
        <taxon>Chordata</taxon>
        <taxon>Craniata</taxon>
        <taxon>Vertebrata</taxon>
        <taxon>Euteleostomi</taxon>
        <taxon>Amphibia</taxon>
        <taxon>Batrachia</taxon>
        <taxon>Anura</taxon>
        <taxon>Neobatrachia</taxon>
        <taxon>Hyloidea</taxon>
        <taxon>Dendrobatidae</taxon>
        <taxon>Dendrobatinae</taxon>
        <taxon>Ranitomeya</taxon>
    </lineage>
</organism>
<comment type="caution">
    <text evidence="3">The sequence shown here is derived from an EMBL/GenBank/DDBJ whole genome shotgun (WGS) entry which is preliminary data.</text>
</comment>
<dbReference type="SUPFAM" id="SSF48452">
    <property type="entry name" value="TPR-like"/>
    <property type="match status" value="1"/>
</dbReference>
<keyword evidence="4" id="KW-1185">Reference proteome</keyword>
<keyword evidence="2" id="KW-0802">TPR repeat</keyword>
<dbReference type="Gene3D" id="1.25.40.10">
    <property type="entry name" value="Tetratricopeptide repeat domain"/>
    <property type="match status" value="1"/>
</dbReference>
<dbReference type="Proteomes" id="UP001176940">
    <property type="component" value="Unassembled WGS sequence"/>
</dbReference>
<dbReference type="EMBL" id="CAUEEQ010041050">
    <property type="protein sequence ID" value="CAJ0956009.1"/>
    <property type="molecule type" value="Genomic_DNA"/>
</dbReference>